<sequence length="82" mass="9256">MFEGRLMAGYLYAYETGRKKDWGRERNLSESGERQGIKSGEGKEGEEDIKAASVVTKGKMPLIFENWELQARDQKAEAKGTI</sequence>
<proteinExistence type="predicted"/>
<reference evidence="2" key="1">
    <citation type="journal article" date="2023" name="Front. Plant Sci.">
        <title>Chromosomal-level genome assembly of Melastoma candidum provides insights into trichome evolution.</title>
        <authorList>
            <person name="Zhong Y."/>
            <person name="Wu W."/>
            <person name="Sun C."/>
            <person name="Zou P."/>
            <person name="Liu Y."/>
            <person name="Dai S."/>
            <person name="Zhou R."/>
        </authorList>
    </citation>
    <scope>NUCLEOTIDE SEQUENCE [LARGE SCALE GENOMIC DNA]</scope>
</reference>
<gene>
    <name evidence="1" type="ORF">MLD38_002649</name>
</gene>
<accession>A0ACB9S335</accession>
<keyword evidence="2" id="KW-1185">Reference proteome</keyword>
<organism evidence="1 2">
    <name type="scientific">Melastoma candidum</name>
    <dbReference type="NCBI Taxonomy" id="119954"/>
    <lineage>
        <taxon>Eukaryota</taxon>
        <taxon>Viridiplantae</taxon>
        <taxon>Streptophyta</taxon>
        <taxon>Embryophyta</taxon>
        <taxon>Tracheophyta</taxon>
        <taxon>Spermatophyta</taxon>
        <taxon>Magnoliopsida</taxon>
        <taxon>eudicotyledons</taxon>
        <taxon>Gunneridae</taxon>
        <taxon>Pentapetalae</taxon>
        <taxon>rosids</taxon>
        <taxon>malvids</taxon>
        <taxon>Myrtales</taxon>
        <taxon>Melastomataceae</taxon>
        <taxon>Melastomatoideae</taxon>
        <taxon>Melastomateae</taxon>
        <taxon>Melastoma</taxon>
    </lineage>
</organism>
<name>A0ACB9S335_9MYRT</name>
<comment type="caution">
    <text evidence="1">The sequence shown here is derived from an EMBL/GenBank/DDBJ whole genome shotgun (WGS) entry which is preliminary data.</text>
</comment>
<dbReference type="Proteomes" id="UP001057402">
    <property type="component" value="Chromosome 2"/>
</dbReference>
<protein>
    <submittedName>
        <fullName evidence="1">Uncharacterized protein</fullName>
    </submittedName>
</protein>
<evidence type="ECO:0000313" key="1">
    <source>
        <dbReference type="EMBL" id="KAI4384501.1"/>
    </source>
</evidence>
<dbReference type="EMBL" id="CM042881">
    <property type="protein sequence ID" value="KAI4384501.1"/>
    <property type="molecule type" value="Genomic_DNA"/>
</dbReference>
<evidence type="ECO:0000313" key="2">
    <source>
        <dbReference type="Proteomes" id="UP001057402"/>
    </source>
</evidence>